<dbReference type="SUPFAM" id="SSF82771">
    <property type="entry name" value="GIY-YIG endonuclease"/>
    <property type="match status" value="1"/>
</dbReference>
<feature type="domain" description="GIY-YIG" evidence="2">
    <location>
        <begin position="20"/>
        <end position="109"/>
    </location>
</feature>
<dbReference type="AlphaFoldDB" id="A0A6C0DZT0"/>
<dbReference type="InterPro" id="IPR000305">
    <property type="entry name" value="GIY-YIG_endonuc"/>
</dbReference>
<evidence type="ECO:0000259" key="2">
    <source>
        <dbReference type="PROSITE" id="PS50164"/>
    </source>
</evidence>
<evidence type="ECO:0000313" key="3">
    <source>
        <dbReference type="EMBL" id="QHT22397.1"/>
    </source>
</evidence>
<name>A0A6C0DZT0_9ZZZZ</name>
<dbReference type="InterPro" id="IPR013087">
    <property type="entry name" value="Znf_C2H2_type"/>
</dbReference>
<sequence length="303" mass="36217">MITDTDKNTQLSINSNHSFKLIYIYQITCNDSKITDNYIGKTDCFKSRENSHYNASKDSDLKVYKIIRENGGWNNWRMKILNHYYCKDEYDMRQIEQKYIDFYKPTMNSTNACSKPFKNEELNRQIESELKNYSDKILGCFLYDFLLDDFLDYNVIFTCEYCNAVLKTQNSLIKHQKTNKKCTTTRENKNIFIETEKYVCEFCDKEFTTKQSKDSHLKNTNCKVIYDNNEKIKNKDDEIKVIYDKFNEKIKNKDDEINKYRNQIKILQAQLKETEIKYLKSELKSMKDIVIKIVSEPKTINNN</sequence>
<reference evidence="3" key="1">
    <citation type="journal article" date="2020" name="Nature">
        <title>Giant virus diversity and host interactions through global metagenomics.</title>
        <authorList>
            <person name="Schulz F."/>
            <person name="Roux S."/>
            <person name="Paez-Espino D."/>
            <person name="Jungbluth S."/>
            <person name="Walsh D.A."/>
            <person name="Denef V.J."/>
            <person name="McMahon K.D."/>
            <person name="Konstantinidis K.T."/>
            <person name="Eloe-Fadrosh E.A."/>
            <person name="Kyrpides N.C."/>
            <person name="Woyke T."/>
        </authorList>
    </citation>
    <scope>NUCLEOTIDE SEQUENCE</scope>
    <source>
        <strain evidence="3">GVMAG-M-3300023179-111</strain>
    </source>
</reference>
<keyword evidence="1" id="KW-0175">Coiled coil</keyword>
<protein>
    <recommendedName>
        <fullName evidence="2">GIY-YIG domain-containing protein</fullName>
    </recommendedName>
</protein>
<dbReference type="InterPro" id="IPR036236">
    <property type="entry name" value="Znf_C2H2_sf"/>
</dbReference>
<accession>A0A6C0DZT0</accession>
<dbReference type="EMBL" id="MN739709">
    <property type="protein sequence ID" value="QHT22397.1"/>
    <property type="molecule type" value="Genomic_DNA"/>
</dbReference>
<dbReference type="InterPro" id="IPR035901">
    <property type="entry name" value="GIY-YIG_endonuc_sf"/>
</dbReference>
<dbReference type="Gene3D" id="3.30.160.60">
    <property type="entry name" value="Classic Zinc Finger"/>
    <property type="match status" value="1"/>
</dbReference>
<dbReference type="Gene3D" id="3.40.1440.10">
    <property type="entry name" value="GIY-YIG endonuclease"/>
    <property type="match status" value="1"/>
</dbReference>
<dbReference type="Pfam" id="PF00096">
    <property type="entry name" value="zf-C2H2"/>
    <property type="match status" value="1"/>
</dbReference>
<dbReference type="SUPFAM" id="SSF57667">
    <property type="entry name" value="beta-beta-alpha zinc fingers"/>
    <property type="match status" value="1"/>
</dbReference>
<dbReference type="PROSITE" id="PS50164">
    <property type="entry name" value="GIY_YIG"/>
    <property type="match status" value="1"/>
</dbReference>
<feature type="coiled-coil region" evidence="1">
    <location>
        <begin position="243"/>
        <end position="284"/>
    </location>
</feature>
<proteinExistence type="predicted"/>
<evidence type="ECO:0000256" key="1">
    <source>
        <dbReference type="SAM" id="Coils"/>
    </source>
</evidence>
<organism evidence="3">
    <name type="scientific">viral metagenome</name>
    <dbReference type="NCBI Taxonomy" id="1070528"/>
    <lineage>
        <taxon>unclassified sequences</taxon>
        <taxon>metagenomes</taxon>
        <taxon>organismal metagenomes</taxon>
    </lineage>
</organism>